<dbReference type="InterPro" id="IPR011006">
    <property type="entry name" value="CheY-like_superfamily"/>
</dbReference>
<proteinExistence type="predicted"/>
<dbReference type="GO" id="GO:0000160">
    <property type="term" value="P:phosphorelay signal transduction system"/>
    <property type="evidence" value="ECO:0007669"/>
    <property type="project" value="InterPro"/>
</dbReference>
<reference evidence="4 5" key="1">
    <citation type="journal article" date="2012" name="Microbes Environ.">
        <title>Complete genome sequence of Bradyrhizobium sp. S23321: insights into symbiosis evolution in soil oligotrophs.</title>
        <authorList>
            <person name="Okubo T."/>
            <person name="Tsukui T."/>
            <person name="Maita H."/>
            <person name="Okamoto S."/>
            <person name="Oshima K."/>
            <person name="Fujisawa T."/>
            <person name="Saito A."/>
            <person name="Futamata H."/>
            <person name="Hattori R."/>
            <person name="Shimomura Y."/>
            <person name="Haruta S."/>
            <person name="Morimoto S."/>
            <person name="Wang Y."/>
            <person name="Sakai Y."/>
            <person name="Hattori M."/>
            <person name="Aizawa S."/>
            <person name="Nagashima K.V.P."/>
            <person name="Masuda S."/>
            <person name="Hattori T."/>
            <person name="Yamashita A."/>
            <person name="Bao Z."/>
            <person name="Hayatsu M."/>
            <person name="Kajiya-Kanegae H."/>
            <person name="Yoshinaga I."/>
            <person name="Sakamoto K."/>
            <person name="Toyota K."/>
            <person name="Nakao M."/>
            <person name="Kohara M."/>
            <person name="Anda M."/>
            <person name="Niwa R."/>
            <person name="Jung-Hwan P."/>
            <person name="Sameshima-Saito R."/>
            <person name="Tokuda S."/>
            <person name="Yamamoto S."/>
            <person name="Yamamoto S."/>
            <person name="Yokoyama T."/>
            <person name="Akutsu T."/>
            <person name="Nakamura Y."/>
            <person name="Nakahira-Yanaka Y."/>
            <person name="Takada Hoshino Y."/>
            <person name="Hirakawa H."/>
            <person name="Mitsui H."/>
            <person name="Terasawa K."/>
            <person name="Itakura M."/>
            <person name="Sato S."/>
            <person name="Ikeda-Ohtsubo W."/>
            <person name="Sakakura N."/>
            <person name="Kaminuma E."/>
            <person name="Minamisawa K."/>
        </authorList>
    </citation>
    <scope>NUCLEOTIDE SEQUENCE [LARGE SCALE GENOMIC DNA]</scope>
    <source>
        <strain evidence="4 5">S23321</strain>
    </source>
</reference>
<dbReference type="SUPFAM" id="SSF52172">
    <property type="entry name" value="CheY-like"/>
    <property type="match status" value="1"/>
</dbReference>
<gene>
    <name evidence="4" type="ORF">S23_13580</name>
</gene>
<dbReference type="SMART" id="SM00448">
    <property type="entry name" value="REC"/>
    <property type="match status" value="1"/>
</dbReference>
<keyword evidence="5" id="KW-1185">Reference proteome</keyword>
<accession>A0AAI8QAR4</accession>
<evidence type="ECO:0000256" key="1">
    <source>
        <dbReference type="ARBA" id="ARBA00022553"/>
    </source>
</evidence>
<dbReference type="PANTHER" id="PTHR44591">
    <property type="entry name" value="STRESS RESPONSE REGULATOR PROTEIN 1"/>
    <property type="match status" value="1"/>
</dbReference>
<dbReference type="KEGG" id="brs:S23_13580"/>
<keyword evidence="1 2" id="KW-0597">Phosphoprotein</keyword>
<dbReference type="EMBL" id="AP012279">
    <property type="protein sequence ID" value="BAL74575.1"/>
    <property type="molecule type" value="Genomic_DNA"/>
</dbReference>
<name>A0AAI8QAR4_9BRAD</name>
<dbReference type="Gene3D" id="3.40.50.2300">
    <property type="match status" value="1"/>
</dbReference>
<evidence type="ECO:0000313" key="5">
    <source>
        <dbReference type="Proteomes" id="UP000007886"/>
    </source>
</evidence>
<dbReference type="InterPro" id="IPR050595">
    <property type="entry name" value="Bact_response_regulator"/>
</dbReference>
<sequence length="150" mass="16082">MHKGVIGRAKGDALLAEHRGQECATMAKTPVIAIVDDDEGVRASLASLVRSVGYEAQAYESGVDFLRQAQGDDPACMIADIQMPVITGDELQARLVAEGRHIPIIFMTAFPSETMRRRVMAAGAHCYLGKPSSGDEIIRCLEEALAGQTP</sequence>
<evidence type="ECO:0000259" key="3">
    <source>
        <dbReference type="PROSITE" id="PS50110"/>
    </source>
</evidence>
<dbReference type="PANTHER" id="PTHR44591:SF25">
    <property type="entry name" value="CHEMOTAXIS TWO-COMPONENT RESPONSE REGULATOR"/>
    <property type="match status" value="1"/>
</dbReference>
<dbReference type="AlphaFoldDB" id="A0AAI8QAR4"/>
<evidence type="ECO:0000256" key="2">
    <source>
        <dbReference type="PROSITE-ProRule" id="PRU00169"/>
    </source>
</evidence>
<dbReference type="InterPro" id="IPR001789">
    <property type="entry name" value="Sig_transdc_resp-reg_receiver"/>
</dbReference>
<protein>
    <submittedName>
        <fullName evidence="4">Two-component response regulator</fullName>
    </submittedName>
</protein>
<evidence type="ECO:0000313" key="4">
    <source>
        <dbReference type="EMBL" id="BAL74575.1"/>
    </source>
</evidence>
<organism evidence="4 5">
    <name type="scientific">Bradyrhizobium cosmicum</name>
    <dbReference type="NCBI Taxonomy" id="1404864"/>
    <lineage>
        <taxon>Bacteria</taxon>
        <taxon>Pseudomonadati</taxon>
        <taxon>Pseudomonadota</taxon>
        <taxon>Alphaproteobacteria</taxon>
        <taxon>Hyphomicrobiales</taxon>
        <taxon>Nitrobacteraceae</taxon>
        <taxon>Bradyrhizobium</taxon>
    </lineage>
</organism>
<dbReference type="Proteomes" id="UP000007886">
    <property type="component" value="Chromosome"/>
</dbReference>
<feature type="modified residue" description="4-aspartylphosphate" evidence="2">
    <location>
        <position position="80"/>
    </location>
</feature>
<feature type="domain" description="Response regulatory" evidence="3">
    <location>
        <begin position="31"/>
        <end position="145"/>
    </location>
</feature>
<dbReference type="PROSITE" id="PS50110">
    <property type="entry name" value="RESPONSE_REGULATORY"/>
    <property type="match status" value="1"/>
</dbReference>
<dbReference type="Pfam" id="PF00072">
    <property type="entry name" value="Response_reg"/>
    <property type="match status" value="1"/>
</dbReference>